<evidence type="ECO:0000256" key="1">
    <source>
        <dbReference type="SAM" id="Phobius"/>
    </source>
</evidence>
<dbReference type="EMBL" id="BPLQ01002703">
    <property type="protein sequence ID" value="GIX95151.1"/>
    <property type="molecule type" value="Genomic_DNA"/>
</dbReference>
<accession>A0AAV4PEZ8</accession>
<keyword evidence="1" id="KW-1133">Transmembrane helix</keyword>
<dbReference type="InterPro" id="IPR050327">
    <property type="entry name" value="Proton-linked_MCT"/>
</dbReference>
<comment type="caution">
    <text evidence="2">The sequence shown here is derived from an EMBL/GenBank/DDBJ whole genome shotgun (WGS) entry which is preliminary data.</text>
</comment>
<keyword evidence="1" id="KW-0472">Membrane</keyword>
<feature type="transmembrane region" description="Helical" evidence="1">
    <location>
        <begin position="80"/>
        <end position="99"/>
    </location>
</feature>
<feature type="transmembrane region" description="Helical" evidence="1">
    <location>
        <begin position="12"/>
        <end position="38"/>
    </location>
</feature>
<reference evidence="2 4" key="1">
    <citation type="submission" date="2021-06" db="EMBL/GenBank/DDBJ databases">
        <title>Caerostris darwini draft genome.</title>
        <authorList>
            <person name="Kono N."/>
            <person name="Arakawa K."/>
        </authorList>
    </citation>
    <scope>NUCLEOTIDE SEQUENCE [LARGE SCALE GENOMIC DNA]</scope>
</reference>
<name>A0AAV4PEZ8_9ARAC</name>
<dbReference type="SUPFAM" id="SSF103473">
    <property type="entry name" value="MFS general substrate transporter"/>
    <property type="match status" value="1"/>
</dbReference>
<evidence type="ECO:0000313" key="4">
    <source>
        <dbReference type="Proteomes" id="UP001054837"/>
    </source>
</evidence>
<dbReference type="Gene3D" id="1.20.1250.20">
    <property type="entry name" value="MFS general substrate transporter like domains"/>
    <property type="match status" value="1"/>
</dbReference>
<proteinExistence type="predicted"/>
<dbReference type="AlphaFoldDB" id="A0AAV4PEZ8"/>
<evidence type="ECO:0000313" key="2">
    <source>
        <dbReference type="EMBL" id="GIX95130.1"/>
    </source>
</evidence>
<dbReference type="InterPro" id="IPR036259">
    <property type="entry name" value="MFS_trans_sf"/>
</dbReference>
<feature type="transmembrane region" description="Helical" evidence="1">
    <location>
        <begin position="105"/>
        <end position="127"/>
    </location>
</feature>
<dbReference type="EMBL" id="BPLQ01002703">
    <property type="protein sequence ID" value="GIX95130.1"/>
    <property type="molecule type" value="Genomic_DNA"/>
</dbReference>
<dbReference type="PANTHER" id="PTHR11360:SF303">
    <property type="entry name" value="MAJOR FACILITATOR SUPERFAMILY (MFS) PROFILE DOMAIN-CONTAINING PROTEIN"/>
    <property type="match status" value="1"/>
</dbReference>
<feature type="transmembrane region" description="Helical" evidence="1">
    <location>
        <begin position="139"/>
        <end position="162"/>
    </location>
</feature>
<evidence type="ECO:0000313" key="3">
    <source>
        <dbReference type="EMBL" id="GIX95151.1"/>
    </source>
</evidence>
<organism evidence="2 4">
    <name type="scientific">Caerostris darwini</name>
    <dbReference type="NCBI Taxonomy" id="1538125"/>
    <lineage>
        <taxon>Eukaryota</taxon>
        <taxon>Metazoa</taxon>
        <taxon>Ecdysozoa</taxon>
        <taxon>Arthropoda</taxon>
        <taxon>Chelicerata</taxon>
        <taxon>Arachnida</taxon>
        <taxon>Araneae</taxon>
        <taxon>Araneomorphae</taxon>
        <taxon>Entelegynae</taxon>
        <taxon>Araneoidea</taxon>
        <taxon>Araneidae</taxon>
        <taxon>Caerostris</taxon>
    </lineage>
</organism>
<keyword evidence="1" id="KW-0812">Transmembrane</keyword>
<keyword evidence="4" id="KW-1185">Reference proteome</keyword>
<dbReference type="Proteomes" id="UP001054837">
    <property type="component" value="Unassembled WGS sequence"/>
</dbReference>
<dbReference type="InterPro" id="IPR011701">
    <property type="entry name" value="MFS"/>
</dbReference>
<dbReference type="PANTHER" id="PTHR11360">
    <property type="entry name" value="MONOCARBOXYLATE TRANSPORTER"/>
    <property type="match status" value="1"/>
</dbReference>
<feature type="transmembrane region" description="Helical" evidence="1">
    <location>
        <begin position="168"/>
        <end position="187"/>
    </location>
</feature>
<protein>
    <submittedName>
        <fullName evidence="2">Uncharacterized protein</fullName>
    </submittedName>
</protein>
<dbReference type="GO" id="GO:0008028">
    <property type="term" value="F:monocarboxylic acid transmembrane transporter activity"/>
    <property type="evidence" value="ECO:0007669"/>
    <property type="project" value="TreeGrafter"/>
</dbReference>
<gene>
    <name evidence="3" type="primary">AVEN_258980_1</name>
    <name evidence="2" type="ORF">CDAR_178691</name>
    <name evidence="3" type="ORF">CDAR_178831</name>
</gene>
<sequence length="421" mass="46624">MKKVGPDSLNSWLVAGYCSLISMLLYGVVRLSGVLFVASMDRFQVDRQQASLPYILCDSLQAMAGPITGFLSLKFGIRPVMMMGSFIAAIGTGACFFAENIGTVTILWGVVYGFGFGLSSLLLPVAVTRHFIRKRATAISIIYFGSYVGFTILPTIVDFLILTYGLSGTFLLLSGFLLHCIPLSMLIRSPKYSPDTSKIRKRSATEKVRSSSISIIENLRSHPLTESNCSINDEDIQYKNFKRRLSSTRSNGKVNKGSISEIIENEVIEQKNARNKGIYGYGALEAEGRMQNKMTEQSMTTYQSNIGTVNEGFESEDITNHNPNESSTVAVINTLNEDKNFSSEVKYHNQPIVNIPTEKQKTETNNCCVEDFHYKGIENYESVPMTSFPQIQLLLVGKLKVTCSQTEGVKTVLYQALSSNP</sequence>
<dbReference type="Pfam" id="PF07690">
    <property type="entry name" value="MFS_1"/>
    <property type="match status" value="1"/>
</dbReference>